<evidence type="ECO:0000259" key="3">
    <source>
        <dbReference type="Pfam" id="PF21027"/>
    </source>
</evidence>
<dbReference type="EMBL" id="BMWV01000007">
    <property type="protein sequence ID" value="GGY49030.1"/>
    <property type="molecule type" value="Genomic_DNA"/>
</dbReference>
<proteinExistence type="predicted"/>
<evidence type="ECO:0000259" key="2">
    <source>
        <dbReference type="Pfam" id="PF07632"/>
    </source>
</evidence>
<dbReference type="InterPro" id="IPR048527">
    <property type="entry name" value="Sde182_C"/>
</dbReference>
<dbReference type="AlphaFoldDB" id="A0A411WWP9"/>
<gene>
    <name evidence="5" type="ORF">EYF70_10450</name>
    <name evidence="4" type="ORF">GCM10007387_34140</name>
</gene>
<feature type="domain" description="Cellulose-binding Sde182 nucleoside hydrolase-like" evidence="2">
    <location>
        <begin position="37"/>
        <end position="295"/>
    </location>
</feature>
<reference evidence="5 6" key="2">
    <citation type="submission" date="2019-02" db="EMBL/GenBank/DDBJ databases">
        <title>Draft Genome Sequences of Six Type Strains of the Genus Massilia.</title>
        <authorList>
            <person name="Miess H."/>
            <person name="Frediansyhah A."/>
            <person name="Gross H."/>
        </authorList>
    </citation>
    <scope>NUCLEOTIDE SEQUENCE [LARGE SCALE GENOMIC DNA]</scope>
    <source>
        <strain evidence="5 6">DSM 17472</strain>
    </source>
</reference>
<dbReference type="OrthoDB" id="253051at2"/>
<evidence type="ECO:0000313" key="4">
    <source>
        <dbReference type="EMBL" id="GGY49030.1"/>
    </source>
</evidence>
<dbReference type="Pfam" id="PF21027">
    <property type="entry name" value="Sde0182_C"/>
    <property type="match status" value="1"/>
</dbReference>
<feature type="chain" id="PRO_5044601661" evidence="1">
    <location>
        <begin position="24"/>
        <end position="490"/>
    </location>
</feature>
<dbReference type="EMBL" id="CP036401">
    <property type="protein sequence ID" value="QBI01211.1"/>
    <property type="molecule type" value="Genomic_DNA"/>
</dbReference>
<dbReference type="GO" id="GO:0016799">
    <property type="term" value="F:hydrolase activity, hydrolyzing N-glycosyl compounds"/>
    <property type="evidence" value="ECO:0007669"/>
    <property type="project" value="InterPro"/>
</dbReference>
<dbReference type="Proteomes" id="UP000292307">
    <property type="component" value="Chromosome"/>
</dbReference>
<keyword evidence="1" id="KW-0732">Signal</keyword>
<sequence>MLKLTLAFLLGGATCAAGGLALAAPAERAVAPESRQRLFVLTDMEADPDDAQSLVRLLLYANQFDIEGIVATTSVHLKDAVHPESIRTLIRRYGQVQPNLLKHEPGFPAADRLLAKVSQALPVYGMAGVGDGKDSPGSDLLVRAIKADDRRPLWVTAWGGTNTLAQALYRLKQTTPATQLDKALGRLRVHAISDQDDSGAWIRKTFPSLFYVVSPGGYGNATWLGISAVVDGIDNTNVGNAWIAANIQQGHGPLGAAYPDVAWGMEGDTPSFLGLLPNGLNVPDRPDWGGWGGRYTLRTPGLDEIDPKGFNGGVPVEAETRPIWTNASDTMTSRPRMEYNRFHRDDKAAPKEFSGPKVTLWRWRDDFQNDFAARMRWTTRSYAQANHPPRPALGHANQLTVQAGAAIRLDASASTDPDGDSLSYHWFQYGEAGTLKTSIPIAADNLARQTLTAPEVGKPETVHFIVRVTDKGTPALTRYQRVVVNIVPKN</sequence>
<dbReference type="InterPro" id="IPR036452">
    <property type="entry name" value="Ribo_hydro-like"/>
</dbReference>
<dbReference type="Gene3D" id="2.60.40.10">
    <property type="entry name" value="Immunoglobulins"/>
    <property type="match status" value="1"/>
</dbReference>
<feature type="signal peptide" evidence="1">
    <location>
        <begin position="1"/>
        <end position="23"/>
    </location>
</feature>
<reference evidence="4" key="1">
    <citation type="journal article" date="2014" name="Int. J. Syst. Evol. Microbiol.">
        <title>Complete genome sequence of Corynebacterium casei LMG S-19264T (=DSM 44701T), isolated from a smear-ripened cheese.</title>
        <authorList>
            <consortium name="US DOE Joint Genome Institute (JGI-PGF)"/>
            <person name="Walter F."/>
            <person name="Albersmeier A."/>
            <person name="Kalinowski J."/>
            <person name="Ruckert C."/>
        </authorList>
    </citation>
    <scope>NUCLEOTIDE SEQUENCE</scope>
    <source>
        <strain evidence="4">KCTC 12343</strain>
    </source>
</reference>
<name>A0A411WWP9_9BURK</name>
<dbReference type="RefSeq" id="WP_131145333.1">
    <property type="nucleotide sequence ID" value="NZ_BMWV01000007.1"/>
</dbReference>
<dbReference type="InterPro" id="IPR013783">
    <property type="entry name" value="Ig-like_fold"/>
</dbReference>
<evidence type="ECO:0000313" key="7">
    <source>
        <dbReference type="Proteomes" id="UP000628442"/>
    </source>
</evidence>
<dbReference type="InterPro" id="IPR011483">
    <property type="entry name" value="Sde182_NH-like"/>
</dbReference>
<feature type="domain" description="Cellulose-binding Sde182 C-terminal" evidence="3">
    <location>
        <begin position="407"/>
        <end position="486"/>
    </location>
</feature>
<dbReference type="Pfam" id="PF07632">
    <property type="entry name" value="Sde182_NH-like"/>
    <property type="match status" value="1"/>
</dbReference>
<evidence type="ECO:0000313" key="5">
    <source>
        <dbReference type="EMBL" id="QBI01211.1"/>
    </source>
</evidence>
<keyword evidence="6" id="KW-1185">Reference proteome</keyword>
<dbReference type="Proteomes" id="UP000628442">
    <property type="component" value="Unassembled WGS sequence"/>
</dbReference>
<evidence type="ECO:0000256" key="1">
    <source>
        <dbReference type="SAM" id="SignalP"/>
    </source>
</evidence>
<organism evidence="4 7">
    <name type="scientific">Pseudoduganella albidiflava</name>
    <dbReference type="NCBI Taxonomy" id="321983"/>
    <lineage>
        <taxon>Bacteria</taxon>
        <taxon>Pseudomonadati</taxon>
        <taxon>Pseudomonadota</taxon>
        <taxon>Betaproteobacteria</taxon>
        <taxon>Burkholderiales</taxon>
        <taxon>Oxalobacteraceae</taxon>
        <taxon>Telluria group</taxon>
        <taxon>Pseudoduganella</taxon>
    </lineage>
</organism>
<dbReference type="Gene3D" id="3.90.245.10">
    <property type="entry name" value="Ribonucleoside hydrolase-like"/>
    <property type="match status" value="1"/>
</dbReference>
<accession>A0A411WWP9</accession>
<protein>
    <submittedName>
        <fullName evidence="5">DUF1593 domain-containing protein</fullName>
    </submittedName>
    <submittedName>
        <fullName evidence="4">Salicylate hydroxylase</fullName>
    </submittedName>
</protein>
<reference evidence="4" key="3">
    <citation type="submission" date="2022-12" db="EMBL/GenBank/DDBJ databases">
        <authorList>
            <person name="Sun Q."/>
            <person name="Kim S."/>
        </authorList>
    </citation>
    <scope>NUCLEOTIDE SEQUENCE</scope>
    <source>
        <strain evidence="4">KCTC 12343</strain>
    </source>
</reference>
<dbReference type="SUPFAM" id="SSF53590">
    <property type="entry name" value="Nucleoside hydrolase"/>
    <property type="match status" value="1"/>
</dbReference>
<evidence type="ECO:0000313" key="6">
    <source>
        <dbReference type="Proteomes" id="UP000292307"/>
    </source>
</evidence>